<dbReference type="PANTHER" id="PTHR30055">
    <property type="entry name" value="HTH-TYPE TRANSCRIPTIONAL REGULATOR RUTR"/>
    <property type="match status" value="1"/>
</dbReference>
<keyword evidence="2 4" id="KW-0238">DNA-binding</keyword>
<dbReference type="InterPro" id="IPR009057">
    <property type="entry name" value="Homeodomain-like_sf"/>
</dbReference>
<evidence type="ECO:0000256" key="1">
    <source>
        <dbReference type="ARBA" id="ARBA00023015"/>
    </source>
</evidence>
<feature type="domain" description="HTH tetR-type" evidence="5">
    <location>
        <begin position="11"/>
        <end position="71"/>
    </location>
</feature>
<dbReference type="SUPFAM" id="SSF46689">
    <property type="entry name" value="Homeodomain-like"/>
    <property type="match status" value="1"/>
</dbReference>
<dbReference type="SUPFAM" id="SSF48498">
    <property type="entry name" value="Tetracyclin repressor-like, C-terminal domain"/>
    <property type="match status" value="1"/>
</dbReference>
<evidence type="ECO:0000313" key="6">
    <source>
        <dbReference type="EMBL" id="MCV9386774.1"/>
    </source>
</evidence>
<dbReference type="PANTHER" id="PTHR30055:SF240">
    <property type="entry name" value="HTH-TYPE TRANSCRIPTIONAL REGULATOR ACRR"/>
    <property type="match status" value="1"/>
</dbReference>
<reference evidence="6 7" key="1">
    <citation type="submission" date="2022-10" db="EMBL/GenBank/DDBJ databases">
        <title>Comparative genomics and taxonomic characterization of three novel marine species of genus Reichenbachiella exhibiting antioxidant and polysaccharide degradation activities.</title>
        <authorList>
            <person name="Muhammad N."/>
            <person name="Lee Y.-J."/>
            <person name="Ko J."/>
            <person name="Kim S.-G."/>
        </authorList>
    </citation>
    <scope>NUCLEOTIDE SEQUENCE [LARGE SCALE GENOMIC DNA]</scope>
    <source>
        <strain evidence="6 7">ABR2-5</strain>
    </source>
</reference>
<dbReference type="InterPro" id="IPR036271">
    <property type="entry name" value="Tet_transcr_reg_TetR-rel_C_sf"/>
</dbReference>
<dbReference type="EMBL" id="JAOYOD010000001">
    <property type="protein sequence ID" value="MCV9386774.1"/>
    <property type="molecule type" value="Genomic_DNA"/>
</dbReference>
<sequence>MLPKVDVAIKKSKKQIIVEEAARLFREKGFVGTTMRDLASEVGMEAASLYNHIRSKDEILIEICLSLANTYSAKMDEVYPSDYTPIGKIKKLIALHIQINSMSSPLATVMNDEWRHLPEPTKTKFLDMRKRYEYQFTDIIQQGIEKGEIKQLDPRITLYTLLSSVRWLQHWYHANRELDVKDIKDNIMEMFLSGLTDNQYEWKN</sequence>
<dbReference type="Proteomes" id="UP001300692">
    <property type="component" value="Unassembled WGS sequence"/>
</dbReference>
<evidence type="ECO:0000256" key="3">
    <source>
        <dbReference type="ARBA" id="ARBA00023163"/>
    </source>
</evidence>
<evidence type="ECO:0000256" key="4">
    <source>
        <dbReference type="PROSITE-ProRule" id="PRU00335"/>
    </source>
</evidence>
<feature type="DNA-binding region" description="H-T-H motif" evidence="4">
    <location>
        <begin position="34"/>
        <end position="53"/>
    </location>
</feature>
<dbReference type="PRINTS" id="PR00455">
    <property type="entry name" value="HTHTETR"/>
</dbReference>
<proteinExistence type="predicted"/>
<accession>A0ABT3CT09</accession>
<dbReference type="PROSITE" id="PS50977">
    <property type="entry name" value="HTH_TETR_2"/>
    <property type="match status" value="1"/>
</dbReference>
<evidence type="ECO:0000313" key="7">
    <source>
        <dbReference type="Proteomes" id="UP001300692"/>
    </source>
</evidence>
<evidence type="ECO:0000259" key="5">
    <source>
        <dbReference type="PROSITE" id="PS50977"/>
    </source>
</evidence>
<gene>
    <name evidence="6" type="ORF">N7U62_08875</name>
</gene>
<dbReference type="InterPro" id="IPR050109">
    <property type="entry name" value="HTH-type_TetR-like_transc_reg"/>
</dbReference>
<protein>
    <submittedName>
        <fullName evidence="6">TetR/AcrR family transcriptional regulator</fullName>
    </submittedName>
</protein>
<dbReference type="InterPro" id="IPR041490">
    <property type="entry name" value="KstR2_TetR_C"/>
</dbReference>
<keyword evidence="1" id="KW-0805">Transcription regulation</keyword>
<keyword evidence="3" id="KW-0804">Transcription</keyword>
<dbReference type="Gene3D" id="1.10.357.10">
    <property type="entry name" value="Tetracycline Repressor, domain 2"/>
    <property type="match status" value="1"/>
</dbReference>
<dbReference type="InterPro" id="IPR001647">
    <property type="entry name" value="HTH_TetR"/>
</dbReference>
<dbReference type="RefSeq" id="WP_264137609.1">
    <property type="nucleotide sequence ID" value="NZ_JAOYOD010000001.1"/>
</dbReference>
<evidence type="ECO:0000256" key="2">
    <source>
        <dbReference type="ARBA" id="ARBA00023125"/>
    </source>
</evidence>
<organism evidence="6 7">
    <name type="scientific">Reichenbachiella ulvae</name>
    <dbReference type="NCBI Taxonomy" id="2980104"/>
    <lineage>
        <taxon>Bacteria</taxon>
        <taxon>Pseudomonadati</taxon>
        <taxon>Bacteroidota</taxon>
        <taxon>Cytophagia</taxon>
        <taxon>Cytophagales</taxon>
        <taxon>Reichenbachiellaceae</taxon>
        <taxon>Reichenbachiella</taxon>
    </lineage>
</organism>
<keyword evidence="7" id="KW-1185">Reference proteome</keyword>
<dbReference type="Gene3D" id="1.10.10.60">
    <property type="entry name" value="Homeodomain-like"/>
    <property type="match status" value="1"/>
</dbReference>
<comment type="caution">
    <text evidence="6">The sequence shown here is derived from an EMBL/GenBank/DDBJ whole genome shotgun (WGS) entry which is preliminary data.</text>
</comment>
<dbReference type="Pfam" id="PF17932">
    <property type="entry name" value="TetR_C_24"/>
    <property type="match status" value="1"/>
</dbReference>
<name>A0ABT3CT09_9BACT</name>
<dbReference type="Pfam" id="PF00440">
    <property type="entry name" value="TetR_N"/>
    <property type="match status" value="1"/>
</dbReference>